<sequence length="96" mass="10717">MKIKNIEYRAMADGKHKAVQATIIEDDGSERRATVGEMHSVEGFRTAVARFLRDHSISIGGLLTSPELRAKFERDRVAILYEARGGRLLAGCSYNH</sequence>
<comment type="caution">
    <text evidence="1">The sequence shown here is derived from an EMBL/GenBank/DDBJ whole genome shotgun (WGS) entry which is preliminary data.</text>
</comment>
<name>A0ABX0WHZ0_9RHOO</name>
<proteinExistence type="predicted"/>
<organism evidence="1 2">
    <name type="scientific">Rhodocyclus gracilis</name>
    <dbReference type="NCBI Taxonomy" id="2929842"/>
    <lineage>
        <taxon>Bacteria</taxon>
        <taxon>Pseudomonadati</taxon>
        <taxon>Pseudomonadota</taxon>
        <taxon>Betaproteobacteria</taxon>
        <taxon>Rhodocyclales</taxon>
        <taxon>Rhodocyclaceae</taxon>
        <taxon>Rhodocyclus</taxon>
    </lineage>
</organism>
<gene>
    <name evidence="1" type="ORF">HCX48_02375</name>
</gene>
<dbReference type="RefSeq" id="WP_167680718.1">
    <property type="nucleotide sequence ID" value="NZ_JAATWB010000001.1"/>
</dbReference>
<evidence type="ECO:0008006" key="3">
    <source>
        <dbReference type="Google" id="ProtNLM"/>
    </source>
</evidence>
<evidence type="ECO:0000313" key="1">
    <source>
        <dbReference type="EMBL" id="NJA88068.1"/>
    </source>
</evidence>
<accession>A0ABX0WHZ0</accession>
<dbReference type="EMBL" id="JAATWB010000001">
    <property type="protein sequence ID" value="NJA88068.1"/>
    <property type="molecule type" value="Genomic_DNA"/>
</dbReference>
<reference evidence="2" key="1">
    <citation type="submission" date="2020-03" db="EMBL/GenBank/DDBJ databases">
        <title>Whole-genome sequence of the purple nonsulfur bacterium Rhodocyclus tenuis DSM112.</title>
        <authorList>
            <person name="Kyndt J.A."/>
            <person name="Meyer T.E."/>
        </authorList>
    </citation>
    <scope>NUCLEOTIDE SEQUENCE [LARGE SCALE GENOMIC DNA]</scope>
    <source>
        <strain evidence="2">DSM 112</strain>
    </source>
</reference>
<keyword evidence="2" id="KW-1185">Reference proteome</keyword>
<protein>
    <recommendedName>
        <fullName evidence="3">DUF1488 family protein</fullName>
    </recommendedName>
</protein>
<evidence type="ECO:0000313" key="2">
    <source>
        <dbReference type="Proteomes" id="UP000720344"/>
    </source>
</evidence>
<dbReference type="Proteomes" id="UP000720344">
    <property type="component" value="Unassembled WGS sequence"/>
</dbReference>